<dbReference type="OMA" id="CEAFETF"/>
<feature type="domain" description="Kinesin-like protein KIF6/9 C-terminal" evidence="3">
    <location>
        <begin position="1"/>
        <end position="84"/>
    </location>
</feature>
<reference evidence="4" key="1">
    <citation type="submission" date="2025-08" db="UniProtKB">
        <authorList>
            <consortium name="Ensembl"/>
        </authorList>
    </citation>
    <scope>IDENTIFICATION</scope>
</reference>
<dbReference type="Pfam" id="PF23735">
    <property type="entry name" value="KIF9"/>
    <property type="match status" value="1"/>
</dbReference>
<evidence type="ECO:0000256" key="1">
    <source>
        <dbReference type="SAM" id="Coils"/>
    </source>
</evidence>
<reference evidence="4" key="2">
    <citation type="submission" date="2025-09" db="UniProtKB">
        <authorList>
            <consortium name="Ensembl"/>
        </authorList>
    </citation>
    <scope>IDENTIFICATION</scope>
</reference>
<accession>A0A8C4R1P8</accession>
<evidence type="ECO:0000256" key="2">
    <source>
        <dbReference type="SAM" id="MobiDB-lite"/>
    </source>
</evidence>
<evidence type="ECO:0000313" key="5">
    <source>
        <dbReference type="Proteomes" id="UP000694388"/>
    </source>
</evidence>
<keyword evidence="1" id="KW-0175">Coiled coil</keyword>
<dbReference type="Ensembl" id="ENSEBUT00000023435.1">
    <property type="protein sequence ID" value="ENSEBUP00000022859.1"/>
    <property type="gene ID" value="ENSEBUG00000014092.1"/>
</dbReference>
<dbReference type="AlphaFoldDB" id="A0A8C4R1P8"/>
<evidence type="ECO:0000259" key="3">
    <source>
        <dbReference type="Pfam" id="PF23735"/>
    </source>
</evidence>
<dbReference type="InterPro" id="IPR056524">
    <property type="entry name" value="KIF6/9_C"/>
</dbReference>
<evidence type="ECO:0000313" key="4">
    <source>
        <dbReference type="Ensembl" id="ENSEBUP00000022859.1"/>
    </source>
</evidence>
<feature type="region of interest" description="Disordered" evidence="2">
    <location>
        <begin position="93"/>
        <end position="134"/>
    </location>
</feature>
<feature type="coiled-coil region" evidence="1">
    <location>
        <begin position="35"/>
        <end position="72"/>
    </location>
</feature>
<organism evidence="4 5">
    <name type="scientific">Eptatretus burgeri</name>
    <name type="common">Inshore hagfish</name>
    <dbReference type="NCBI Taxonomy" id="7764"/>
    <lineage>
        <taxon>Eukaryota</taxon>
        <taxon>Metazoa</taxon>
        <taxon>Chordata</taxon>
        <taxon>Craniata</taxon>
        <taxon>Vertebrata</taxon>
        <taxon>Cyclostomata</taxon>
        <taxon>Myxini</taxon>
        <taxon>Myxiniformes</taxon>
        <taxon>Myxinidae</taxon>
        <taxon>Eptatretinae</taxon>
        <taxon>Eptatretus</taxon>
    </lineage>
</organism>
<dbReference type="Proteomes" id="UP000694388">
    <property type="component" value="Unplaced"/>
</dbReference>
<proteinExistence type="predicted"/>
<feature type="compositionally biased region" description="Polar residues" evidence="2">
    <location>
        <begin position="121"/>
        <end position="130"/>
    </location>
</feature>
<keyword evidence="5" id="KW-1185">Reference proteome</keyword>
<protein>
    <recommendedName>
        <fullName evidence="3">Kinesin-like protein KIF6/9 C-terminal domain-containing protein</fullName>
    </recommendedName>
</protein>
<name>A0A8C4R1P8_EPTBU</name>
<sequence>MKVKIEQWRMQRVLQGLSGETGDSGQEDVVEEKLRVQIEEEKRKYNAGLKELKLLKSEIEHLHHLLEKAKLRLHKEFKSWWTTRRDDALFTQEPQWFEEPQSPKTLSKTPHEQSVPRPNQLLPQGSNFTAGTEIPLTGDSKIDADILAFVQARQAVLRHNGTGKAKEHLEGQHRTNH</sequence>